<organism evidence="2 3">
    <name type="scientific">Gomphosphaeria aponina SAG 52.96 = DSM 107014</name>
    <dbReference type="NCBI Taxonomy" id="1521640"/>
    <lineage>
        <taxon>Bacteria</taxon>
        <taxon>Bacillati</taxon>
        <taxon>Cyanobacteriota</taxon>
        <taxon>Cyanophyceae</taxon>
        <taxon>Oscillatoriophycideae</taxon>
        <taxon>Chroococcales</taxon>
        <taxon>Gomphosphaeriaceae</taxon>
        <taxon>Gomphosphaeria</taxon>
    </lineage>
</organism>
<evidence type="ECO:0000313" key="3">
    <source>
        <dbReference type="Proteomes" id="UP000767446"/>
    </source>
</evidence>
<name>A0A941JTW5_9CHRO</name>
<accession>A0A941JTW5</accession>
<comment type="caution">
    <text evidence="2">The sequence shown here is derived from an EMBL/GenBank/DDBJ whole genome shotgun (WGS) entry which is preliminary data.</text>
</comment>
<dbReference type="Pfam" id="PF01850">
    <property type="entry name" value="PIN"/>
    <property type="match status" value="1"/>
</dbReference>
<dbReference type="AlphaFoldDB" id="A0A941JTW5"/>
<dbReference type="InterPro" id="IPR002716">
    <property type="entry name" value="PIN_dom"/>
</dbReference>
<dbReference type="PANTHER" id="PTHR36173">
    <property type="entry name" value="RIBONUCLEASE VAPC16-RELATED"/>
    <property type="match status" value="1"/>
</dbReference>
<dbReference type="Proteomes" id="UP000767446">
    <property type="component" value="Unassembled WGS sequence"/>
</dbReference>
<evidence type="ECO:0000313" key="2">
    <source>
        <dbReference type="EMBL" id="MBR8829467.1"/>
    </source>
</evidence>
<feature type="domain" description="PIN" evidence="1">
    <location>
        <begin position="4"/>
        <end position="119"/>
    </location>
</feature>
<dbReference type="InterPro" id="IPR041705">
    <property type="entry name" value="PIN_Sll0205"/>
</dbReference>
<dbReference type="Gene3D" id="3.40.50.1010">
    <property type="entry name" value="5'-nuclease"/>
    <property type="match status" value="1"/>
</dbReference>
<proteinExistence type="predicted"/>
<dbReference type="InterPro" id="IPR029060">
    <property type="entry name" value="PIN-like_dom_sf"/>
</dbReference>
<sequence length="131" mass="15340">MKLLLDTHIFLWFISENERLSDDVYNAIKHPETDVFLSVASIWECVIKYKLGKLNFPELPEIYLPKKRKQHLINSLVIDEGSISYLTNLPLLHKDPFDRLLICQSLQHDLVIVTEDQAILSYPNIKVFNFN</sequence>
<reference evidence="2" key="1">
    <citation type="submission" date="2021-02" db="EMBL/GenBank/DDBJ databases">
        <title>Metagenome analyses of Stigonema ocellatum DSM 106950, Chlorogloea purpurea SAG 13.99 and Gomphosphaeria aponina DSM 107014.</title>
        <authorList>
            <person name="Marter P."/>
            <person name="Huang S."/>
        </authorList>
    </citation>
    <scope>NUCLEOTIDE SEQUENCE</scope>
    <source>
        <strain evidence="2">JP213</strain>
    </source>
</reference>
<dbReference type="CDD" id="cd09872">
    <property type="entry name" value="PIN_Sll0205-like"/>
    <property type="match status" value="1"/>
</dbReference>
<dbReference type="PANTHER" id="PTHR36173:SF2">
    <property type="entry name" value="RIBONUCLEASE VAPC16"/>
    <property type="match status" value="1"/>
</dbReference>
<evidence type="ECO:0000259" key="1">
    <source>
        <dbReference type="Pfam" id="PF01850"/>
    </source>
</evidence>
<protein>
    <submittedName>
        <fullName evidence="2">Type II toxin-antitoxin system VapC family toxin</fullName>
    </submittedName>
</protein>
<gene>
    <name evidence="2" type="ORF">DSM107014_16480</name>
</gene>
<dbReference type="InterPro" id="IPR052919">
    <property type="entry name" value="TA_system_RNase"/>
</dbReference>
<dbReference type="SUPFAM" id="SSF88723">
    <property type="entry name" value="PIN domain-like"/>
    <property type="match status" value="1"/>
</dbReference>
<dbReference type="EMBL" id="JADQBC010000138">
    <property type="protein sequence ID" value="MBR8829467.1"/>
    <property type="molecule type" value="Genomic_DNA"/>
</dbReference>